<dbReference type="EMBL" id="ASPP01009472">
    <property type="protein sequence ID" value="ETO24069.1"/>
    <property type="molecule type" value="Genomic_DNA"/>
</dbReference>
<accession>X6NE95</accession>
<evidence type="ECO:0000256" key="2">
    <source>
        <dbReference type="ARBA" id="ARBA00023002"/>
    </source>
</evidence>
<dbReference type="GO" id="GO:0004029">
    <property type="term" value="F:aldehyde dehydrogenase (NAD+) activity"/>
    <property type="evidence" value="ECO:0007669"/>
    <property type="project" value="TreeGrafter"/>
</dbReference>
<dbReference type="InterPro" id="IPR016163">
    <property type="entry name" value="Ald_DH_C"/>
</dbReference>
<keyword evidence="2 4" id="KW-0560">Oxidoreductase</keyword>
<dbReference type="Proteomes" id="UP000023152">
    <property type="component" value="Unassembled WGS sequence"/>
</dbReference>
<evidence type="ECO:0000256" key="5">
    <source>
        <dbReference type="SAM" id="Coils"/>
    </source>
</evidence>
<comment type="caution">
    <text evidence="7">The sequence shown here is derived from an EMBL/GenBank/DDBJ whole genome shotgun (WGS) entry which is preliminary data.</text>
</comment>
<evidence type="ECO:0000256" key="4">
    <source>
        <dbReference type="RuleBase" id="RU003345"/>
    </source>
</evidence>
<evidence type="ECO:0000256" key="3">
    <source>
        <dbReference type="PROSITE-ProRule" id="PRU10007"/>
    </source>
</evidence>
<dbReference type="InterPro" id="IPR015590">
    <property type="entry name" value="Aldehyde_DH_dom"/>
</dbReference>
<protein>
    <submittedName>
        <fullName evidence="7">Aldehyde dehydrogenase 3 A2</fullName>
    </submittedName>
</protein>
<reference evidence="7 8" key="1">
    <citation type="journal article" date="2013" name="Curr. Biol.">
        <title>The Genome of the Foraminiferan Reticulomyxa filosa.</title>
        <authorList>
            <person name="Glockner G."/>
            <person name="Hulsmann N."/>
            <person name="Schleicher M."/>
            <person name="Noegel A.A."/>
            <person name="Eichinger L."/>
            <person name="Gallinger C."/>
            <person name="Pawlowski J."/>
            <person name="Sierra R."/>
            <person name="Euteneuer U."/>
            <person name="Pillet L."/>
            <person name="Moustafa A."/>
            <person name="Platzer M."/>
            <person name="Groth M."/>
            <person name="Szafranski K."/>
            <person name="Schliwa M."/>
        </authorList>
    </citation>
    <scope>NUCLEOTIDE SEQUENCE [LARGE SCALE GENOMIC DNA]</scope>
</reference>
<dbReference type="Gene3D" id="3.40.605.10">
    <property type="entry name" value="Aldehyde Dehydrogenase, Chain A, domain 1"/>
    <property type="match status" value="1"/>
</dbReference>
<evidence type="ECO:0000313" key="8">
    <source>
        <dbReference type="Proteomes" id="UP000023152"/>
    </source>
</evidence>
<feature type="domain" description="Aldehyde dehydrogenase" evidence="6">
    <location>
        <begin position="19"/>
        <end position="359"/>
    </location>
</feature>
<keyword evidence="8" id="KW-1185">Reference proteome</keyword>
<dbReference type="PANTHER" id="PTHR43570">
    <property type="entry name" value="ALDEHYDE DEHYDROGENASE"/>
    <property type="match status" value="1"/>
</dbReference>
<dbReference type="SUPFAM" id="SSF53720">
    <property type="entry name" value="ALDH-like"/>
    <property type="match status" value="1"/>
</dbReference>
<feature type="coiled-coil region" evidence="5">
    <location>
        <begin position="33"/>
        <end position="60"/>
    </location>
</feature>
<dbReference type="InterPro" id="IPR016161">
    <property type="entry name" value="Ald_DH/histidinol_DH"/>
</dbReference>
<proteinExistence type="inferred from homology"/>
<feature type="non-terminal residue" evidence="7">
    <location>
        <position position="360"/>
    </location>
</feature>
<name>X6NE95_RETFI</name>
<gene>
    <name evidence="7" type="ORF">RFI_13090</name>
</gene>
<evidence type="ECO:0000313" key="7">
    <source>
        <dbReference type="EMBL" id="ETO24069.1"/>
    </source>
</evidence>
<dbReference type="GO" id="GO:0005737">
    <property type="term" value="C:cytoplasm"/>
    <property type="evidence" value="ECO:0007669"/>
    <property type="project" value="TreeGrafter"/>
</dbReference>
<dbReference type="Pfam" id="PF00171">
    <property type="entry name" value="Aldedh"/>
    <property type="match status" value="1"/>
</dbReference>
<dbReference type="OrthoDB" id="440325at2759"/>
<evidence type="ECO:0000256" key="1">
    <source>
        <dbReference type="ARBA" id="ARBA00009986"/>
    </source>
</evidence>
<dbReference type="GO" id="GO:0006081">
    <property type="term" value="P:aldehyde metabolic process"/>
    <property type="evidence" value="ECO:0007669"/>
    <property type="project" value="InterPro"/>
</dbReference>
<dbReference type="AlphaFoldDB" id="X6NE95"/>
<dbReference type="Gene3D" id="3.40.309.10">
    <property type="entry name" value="Aldehyde Dehydrogenase, Chain A, domain 2"/>
    <property type="match status" value="1"/>
</dbReference>
<keyword evidence="5" id="KW-0175">Coiled coil</keyword>
<evidence type="ECO:0000259" key="6">
    <source>
        <dbReference type="Pfam" id="PF00171"/>
    </source>
</evidence>
<dbReference type="InterPro" id="IPR016162">
    <property type="entry name" value="Ald_DH_N"/>
</dbReference>
<dbReference type="InterPro" id="IPR012394">
    <property type="entry name" value="Aldehyde_DH_NAD(P)"/>
</dbReference>
<organism evidence="7 8">
    <name type="scientific">Reticulomyxa filosa</name>
    <dbReference type="NCBI Taxonomy" id="46433"/>
    <lineage>
        <taxon>Eukaryota</taxon>
        <taxon>Sar</taxon>
        <taxon>Rhizaria</taxon>
        <taxon>Retaria</taxon>
        <taxon>Foraminifera</taxon>
        <taxon>Monothalamids</taxon>
        <taxon>Reticulomyxidae</taxon>
        <taxon>Reticulomyxa</taxon>
    </lineage>
</organism>
<comment type="similarity">
    <text evidence="1 4">Belongs to the aldehyde dehydrogenase family.</text>
</comment>
<feature type="active site" evidence="3">
    <location>
        <position position="219"/>
    </location>
</feature>
<dbReference type="PANTHER" id="PTHR43570:SF16">
    <property type="entry name" value="ALDEHYDE DEHYDROGENASE TYPE III, ISOFORM Q"/>
    <property type="match status" value="1"/>
</dbReference>
<dbReference type="PROSITE" id="PS00687">
    <property type="entry name" value="ALDEHYDE_DEHYDR_GLU"/>
    <property type="match status" value="1"/>
</dbReference>
<dbReference type="InterPro" id="IPR029510">
    <property type="entry name" value="Ald_DH_CS_GLU"/>
</dbReference>
<sequence length="360" mass="41105">MTEEKYLATPLDEIPNIVGKLRQHFNKNAPFSYEFRIQQLQQLQKLIEENEKEILAVCAEYFKEDARFAVGFRLFPVKYDLGLMLTNLKEYMKPKSISQPFPMNVKIKKVYSVQGVVGIIAPWNFPVSLLLRPLIGAIAAGNCVVLKPSEVTDNVARLIAKLIPKYLDPKIVQVVCGGPKETNAMINAKLDLCMFTGSTFVGKLIMKACAEHLTPVILELGGKNPVFLDDKLDLKVVAKRIMYGRLLNCGQLCLSPEYVFVSKQNVNTLISELRQVLKEFYGDKIETTQRFSHIVNTNHFRRLKKIRDYYLLNDTESKKIVIGGPNDKEFFFKDNEKERFIPPMVLSNVDFEKDAIMAEE</sequence>